<dbReference type="InterPro" id="IPR000182">
    <property type="entry name" value="GNAT_dom"/>
</dbReference>
<name>A0A6J6XTS8_9ZZZZ</name>
<dbReference type="PANTHER" id="PTHR42791">
    <property type="entry name" value="GNAT FAMILY ACETYLTRANSFERASE"/>
    <property type="match status" value="1"/>
</dbReference>
<reference evidence="2" key="1">
    <citation type="submission" date="2020-05" db="EMBL/GenBank/DDBJ databases">
        <authorList>
            <person name="Chiriac C."/>
            <person name="Salcher M."/>
            <person name="Ghai R."/>
            <person name="Kavagutti S V."/>
        </authorList>
    </citation>
    <scope>NUCLEOTIDE SEQUENCE</scope>
</reference>
<accession>A0A6J6XTS8</accession>
<dbReference type="SUPFAM" id="SSF55729">
    <property type="entry name" value="Acyl-CoA N-acyltransferases (Nat)"/>
    <property type="match status" value="1"/>
</dbReference>
<proteinExistence type="predicted"/>
<organism evidence="2">
    <name type="scientific">freshwater metagenome</name>
    <dbReference type="NCBI Taxonomy" id="449393"/>
    <lineage>
        <taxon>unclassified sequences</taxon>
        <taxon>metagenomes</taxon>
        <taxon>ecological metagenomes</taxon>
    </lineage>
</organism>
<dbReference type="PROSITE" id="PS51186">
    <property type="entry name" value="GNAT"/>
    <property type="match status" value="1"/>
</dbReference>
<dbReference type="InterPro" id="IPR052523">
    <property type="entry name" value="Trichothecene_AcTrans"/>
</dbReference>
<dbReference type="AlphaFoldDB" id="A0A6J6XTS8"/>
<dbReference type="Pfam" id="PF00583">
    <property type="entry name" value="Acetyltransf_1"/>
    <property type="match status" value="1"/>
</dbReference>
<dbReference type="GO" id="GO:0016747">
    <property type="term" value="F:acyltransferase activity, transferring groups other than amino-acyl groups"/>
    <property type="evidence" value="ECO:0007669"/>
    <property type="project" value="InterPro"/>
</dbReference>
<dbReference type="CDD" id="cd04301">
    <property type="entry name" value="NAT_SF"/>
    <property type="match status" value="1"/>
</dbReference>
<evidence type="ECO:0000259" key="1">
    <source>
        <dbReference type="PROSITE" id="PS51186"/>
    </source>
</evidence>
<dbReference type="Gene3D" id="3.40.630.30">
    <property type="match status" value="1"/>
</dbReference>
<feature type="domain" description="N-acetyltransferase" evidence="1">
    <location>
        <begin position="2"/>
        <end position="201"/>
    </location>
</feature>
<dbReference type="InterPro" id="IPR016181">
    <property type="entry name" value="Acyl_CoA_acyltransferase"/>
</dbReference>
<gene>
    <name evidence="2" type="ORF">UFOPK2996_01052</name>
</gene>
<dbReference type="EMBL" id="CAFAAH010000144">
    <property type="protein sequence ID" value="CAB4800620.1"/>
    <property type="molecule type" value="Genomic_DNA"/>
</dbReference>
<sequence length="201" mass="22335">MVEIREAETAEIKAVAATMARAFDDSPVTQWIMPTDRLRPIALRAFFGAAAIDAHRHGKVWVAIEAGAVIGASVWLPPRLYPPTPKRERATLFPIVRLAPIAPFALMRALKYQNGVGRRHLKDEHWYLGTLGVEPAFQGRGIGGQLIQPGIASAEEEGMPCYLETEKIRNLPFYGRYGFKVTEEFIPTPDGPPIWAMTRSV</sequence>
<dbReference type="PANTHER" id="PTHR42791:SF1">
    <property type="entry name" value="N-ACETYLTRANSFERASE DOMAIN-CONTAINING PROTEIN"/>
    <property type="match status" value="1"/>
</dbReference>
<evidence type="ECO:0000313" key="2">
    <source>
        <dbReference type="EMBL" id="CAB4800620.1"/>
    </source>
</evidence>
<protein>
    <submittedName>
        <fullName evidence="2">Unannotated protein</fullName>
    </submittedName>
</protein>